<dbReference type="STRING" id="684552.SAMN04489719_1830"/>
<dbReference type="GO" id="GO:0000287">
    <property type="term" value="F:magnesium ion binding"/>
    <property type="evidence" value="ECO:0007669"/>
    <property type="project" value="InterPro"/>
</dbReference>
<dbReference type="Proteomes" id="UP000199649">
    <property type="component" value="Chromosome I"/>
</dbReference>
<evidence type="ECO:0000313" key="1">
    <source>
        <dbReference type="EMBL" id="SDS22512.1"/>
    </source>
</evidence>
<name>A0A1H1QGB2_9MICO</name>
<evidence type="ECO:0000313" key="2">
    <source>
        <dbReference type="Proteomes" id="UP000199649"/>
    </source>
</evidence>
<reference evidence="2" key="1">
    <citation type="submission" date="2016-10" db="EMBL/GenBank/DDBJ databases">
        <authorList>
            <person name="Varghese N."/>
            <person name="Submissions S."/>
        </authorList>
    </citation>
    <scope>NUCLEOTIDE SEQUENCE [LARGE SCALE GENOMIC DNA]</scope>
    <source>
        <strain evidence="2">DSM 22965</strain>
    </source>
</reference>
<dbReference type="AlphaFoldDB" id="A0A1H1QGB2"/>
<dbReference type="GO" id="GO:0050532">
    <property type="term" value="F:2-phosphosulfolactate phosphatase activity"/>
    <property type="evidence" value="ECO:0007669"/>
    <property type="project" value="InterPro"/>
</dbReference>
<keyword evidence="2" id="KW-1185">Reference proteome</keyword>
<protein>
    <recommendedName>
        <fullName evidence="3">2-phosphosulfolactate phosphatase</fullName>
    </recommendedName>
</protein>
<evidence type="ECO:0008006" key="3">
    <source>
        <dbReference type="Google" id="ProtNLM"/>
    </source>
</evidence>
<dbReference type="InterPro" id="IPR036702">
    <property type="entry name" value="ComB-like_sf"/>
</dbReference>
<organism evidence="1 2">
    <name type="scientific">Agrococcus carbonis</name>
    <dbReference type="NCBI Taxonomy" id="684552"/>
    <lineage>
        <taxon>Bacteria</taxon>
        <taxon>Bacillati</taxon>
        <taxon>Actinomycetota</taxon>
        <taxon>Actinomycetes</taxon>
        <taxon>Micrococcales</taxon>
        <taxon>Microbacteriaceae</taxon>
        <taxon>Agrococcus</taxon>
    </lineage>
</organism>
<dbReference type="Gene3D" id="3.90.1560.10">
    <property type="entry name" value="ComB-like"/>
    <property type="match status" value="1"/>
</dbReference>
<dbReference type="SUPFAM" id="SSF142823">
    <property type="entry name" value="ComB-like"/>
    <property type="match status" value="1"/>
</dbReference>
<proteinExistence type="predicted"/>
<dbReference type="EMBL" id="LT629734">
    <property type="protein sequence ID" value="SDS22512.1"/>
    <property type="molecule type" value="Genomic_DNA"/>
</dbReference>
<accession>A0A1H1QGB2</accession>
<gene>
    <name evidence="1" type="ORF">SAMN04489719_1830</name>
</gene>
<sequence length="172" mass="17509">MREVALRRLAGMSAQHQVTLEWGEAGMRAAVADVIVIADADRGPETEALLRLAGRTALVLEATLENADVVARAALDEQERLGERAAIAIVAAGERWADGSLRPSAADQLVAGRVVDALAELGIDFHSPACAIACAAAVALRGATKALVGAEAAALAPAHAHAHATATAGGDR</sequence>